<dbReference type="STRING" id="626887.J057_10266"/>
<comment type="cofactor">
    <cofactor evidence="2 8 9">
        <name>Mg(2+)</name>
        <dbReference type="ChEBI" id="CHEBI:18420"/>
    </cofactor>
</comment>
<feature type="binding site" evidence="8">
    <location>
        <position position="107"/>
    </location>
    <ligand>
        <name>Mg(2+)</name>
        <dbReference type="ChEBI" id="CHEBI:18420"/>
        <label>1</label>
        <note>catalytic</note>
    </ligand>
</feature>
<dbReference type="Proteomes" id="UP000013165">
    <property type="component" value="Unassembled WGS sequence"/>
</dbReference>
<organism evidence="10 11">
    <name type="scientific">Marinobacter nanhaiticus D15-8W</name>
    <dbReference type="NCBI Taxonomy" id="626887"/>
    <lineage>
        <taxon>Bacteria</taxon>
        <taxon>Pseudomonadati</taxon>
        <taxon>Pseudomonadota</taxon>
        <taxon>Gammaproteobacteria</taxon>
        <taxon>Pseudomonadales</taxon>
        <taxon>Marinobacteraceae</taxon>
        <taxon>Marinobacter</taxon>
    </lineage>
</organism>
<dbReference type="CDD" id="cd01639">
    <property type="entry name" value="IMPase"/>
    <property type="match status" value="1"/>
</dbReference>
<evidence type="ECO:0000256" key="9">
    <source>
        <dbReference type="RuleBase" id="RU364068"/>
    </source>
</evidence>
<feature type="binding site" evidence="8">
    <location>
        <position position="109"/>
    </location>
    <ligand>
        <name>Mg(2+)</name>
        <dbReference type="ChEBI" id="CHEBI:18420"/>
        <label>1</label>
        <note>catalytic</note>
    </ligand>
</feature>
<evidence type="ECO:0000256" key="7">
    <source>
        <dbReference type="ARBA" id="ARBA00022842"/>
    </source>
</evidence>
<keyword evidence="4 8" id="KW-0479">Metal-binding</keyword>
<comment type="caution">
    <text evidence="10">The sequence shown here is derived from an EMBL/GenBank/DDBJ whole genome shotgun (WGS) entry which is preliminary data.</text>
</comment>
<dbReference type="InterPro" id="IPR020583">
    <property type="entry name" value="Inositol_monoP_metal-BS"/>
</dbReference>
<dbReference type="Gene3D" id="3.30.540.10">
    <property type="entry name" value="Fructose-1,6-Bisphosphatase, subunit A, domain 1"/>
    <property type="match status" value="1"/>
</dbReference>
<comment type="catalytic activity">
    <reaction evidence="1 9">
        <text>a myo-inositol phosphate + H2O = myo-inositol + phosphate</text>
        <dbReference type="Rhea" id="RHEA:24056"/>
        <dbReference type="ChEBI" id="CHEBI:15377"/>
        <dbReference type="ChEBI" id="CHEBI:17268"/>
        <dbReference type="ChEBI" id="CHEBI:43474"/>
        <dbReference type="ChEBI" id="CHEBI:84139"/>
        <dbReference type="EC" id="3.1.3.25"/>
    </reaction>
</comment>
<evidence type="ECO:0000256" key="4">
    <source>
        <dbReference type="ARBA" id="ARBA00022723"/>
    </source>
</evidence>
<dbReference type="AlphaFoldDB" id="N6X3V8"/>
<dbReference type="HOGENOM" id="CLU_044118_0_1_6"/>
<dbReference type="Gene3D" id="3.40.190.80">
    <property type="match status" value="1"/>
</dbReference>
<evidence type="ECO:0000256" key="6">
    <source>
        <dbReference type="ARBA" id="ARBA00022814"/>
    </source>
</evidence>
<dbReference type="Pfam" id="PF00459">
    <property type="entry name" value="Inositol_P"/>
    <property type="match status" value="1"/>
</dbReference>
<dbReference type="InterPro" id="IPR020550">
    <property type="entry name" value="Inositol_monophosphatase_CS"/>
</dbReference>
<dbReference type="PROSITE" id="PS00629">
    <property type="entry name" value="IMP_1"/>
    <property type="match status" value="1"/>
</dbReference>
<dbReference type="GO" id="GO:0008934">
    <property type="term" value="F:inositol monophosphate 1-phosphatase activity"/>
    <property type="evidence" value="ECO:0007669"/>
    <property type="project" value="InterPro"/>
</dbReference>
<dbReference type="GO" id="GO:0006020">
    <property type="term" value="P:inositol metabolic process"/>
    <property type="evidence" value="ECO:0007669"/>
    <property type="project" value="TreeGrafter"/>
</dbReference>
<dbReference type="PATRIC" id="fig|626887.3.peg.2058"/>
<evidence type="ECO:0000256" key="3">
    <source>
        <dbReference type="ARBA" id="ARBA00009759"/>
    </source>
</evidence>
<dbReference type="GO" id="GO:0046854">
    <property type="term" value="P:phosphatidylinositol phosphate biosynthetic process"/>
    <property type="evidence" value="ECO:0007669"/>
    <property type="project" value="InterPro"/>
</dbReference>
<dbReference type="GO" id="GO:0007165">
    <property type="term" value="P:signal transduction"/>
    <property type="evidence" value="ECO:0007669"/>
    <property type="project" value="TreeGrafter"/>
</dbReference>
<dbReference type="OrthoDB" id="9785695at2"/>
<feature type="binding site" evidence="8">
    <location>
        <position position="110"/>
    </location>
    <ligand>
        <name>Mg(2+)</name>
        <dbReference type="ChEBI" id="CHEBI:18420"/>
        <label>1</label>
        <note>catalytic</note>
    </ligand>
</feature>
<protein>
    <recommendedName>
        <fullName evidence="9">Inositol-1-monophosphatase</fullName>
        <ecNumber evidence="9">3.1.3.25</ecNumber>
    </recommendedName>
</protein>
<accession>N6X3V8</accession>
<keyword evidence="6" id="KW-0889">Transcription antitermination</keyword>
<dbReference type="InterPro" id="IPR033942">
    <property type="entry name" value="IMPase"/>
</dbReference>
<keyword evidence="7 8" id="KW-0460">Magnesium</keyword>
<evidence type="ECO:0000313" key="10">
    <source>
        <dbReference type="EMBL" id="ENO15728.1"/>
    </source>
</evidence>
<dbReference type="FunFam" id="3.30.540.10:FF:000003">
    <property type="entry name" value="Inositol-1-monophosphatase"/>
    <property type="match status" value="1"/>
</dbReference>
<dbReference type="InterPro" id="IPR000760">
    <property type="entry name" value="Inositol_monophosphatase-like"/>
</dbReference>
<dbReference type="EC" id="3.1.3.25" evidence="9"/>
<reference evidence="10 11" key="1">
    <citation type="journal article" date="2013" name="Genome Announc.">
        <title>Genome Sequence of the Polycyclic Aromatic Hydrocarbon-Degrading Bacterium Strain Marinobacter nanhaiticus D15-8WT.</title>
        <authorList>
            <person name="Cui Z."/>
            <person name="Gao W."/>
            <person name="Li Q."/>
            <person name="Xu G."/>
            <person name="Zheng L."/>
        </authorList>
    </citation>
    <scope>NUCLEOTIDE SEQUENCE [LARGE SCALE GENOMIC DNA]</scope>
    <source>
        <strain evidence="10 11">D15-8W</strain>
    </source>
</reference>
<dbReference type="SUPFAM" id="SSF56655">
    <property type="entry name" value="Carbohydrate phosphatase"/>
    <property type="match status" value="1"/>
</dbReference>
<dbReference type="PROSITE" id="PS00630">
    <property type="entry name" value="IMP_2"/>
    <property type="match status" value="1"/>
</dbReference>
<keyword evidence="5 9" id="KW-0378">Hydrolase</keyword>
<evidence type="ECO:0000256" key="5">
    <source>
        <dbReference type="ARBA" id="ARBA00022801"/>
    </source>
</evidence>
<dbReference type="PRINTS" id="PR00377">
    <property type="entry name" value="IMPHPHTASES"/>
</dbReference>
<feature type="binding site" evidence="8">
    <location>
        <position position="233"/>
    </location>
    <ligand>
        <name>Mg(2+)</name>
        <dbReference type="ChEBI" id="CHEBI:18420"/>
        <label>1</label>
        <note>catalytic</note>
    </ligand>
</feature>
<evidence type="ECO:0000256" key="8">
    <source>
        <dbReference type="PIRSR" id="PIRSR600760-2"/>
    </source>
</evidence>
<dbReference type="PANTHER" id="PTHR20854">
    <property type="entry name" value="INOSITOL MONOPHOSPHATASE"/>
    <property type="match status" value="1"/>
</dbReference>
<keyword evidence="6" id="KW-0805">Transcription regulation</keyword>
<keyword evidence="6" id="KW-0804">Transcription</keyword>
<comment type="similarity">
    <text evidence="3 9">Belongs to the inositol monophosphatase superfamily.</text>
</comment>
<feature type="binding site" evidence="8">
    <location>
        <position position="87"/>
    </location>
    <ligand>
        <name>Mg(2+)</name>
        <dbReference type="ChEBI" id="CHEBI:18420"/>
        <label>1</label>
        <note>catalytic</note>
    </ligand>
</feature>
<keyword evidence="11" id="KW-1185">Reference proteome</keyword>
<dbReference type="GO" id="GO:0031564">
    <property type="term" value="P:transcription antitermination"/>
    <property type="evidence" value="ECO:0007669"/>
    <property type="project" value="UniProtKB-KW"/>
</dbReference>
<evidence type="ECO:0000256" key="1">
    <source>
        <dbReference type="ARBA" id="ARBA00001033"/>
    </source>
</evidence>
<dbReference type="EMBL" id="APLQ01000011">
    <property type="protein sequence ID" value="ENO15728.1"/>
    <property type="molecule type" value="Genomic_DNA"/>
</dbReference>
<dbReference type="PANTHER" id="PTHR20854:SF4">
    <property type="entry name" value="INOSITOL-1-MONOPHOSPHATASE-RELATED"/>
    <property type="match status" value="1"/>
</dbReference>
<dbReference type="GO" id="GO:0046872">
    <property type="term" value="F:metal ion binding"/>
    <property type="evidence" value="ECO:0007669"/>
    <property type="project" value="UniProtKB-KW"/>
</dbReference>
<dbReference type="RefSeq" id="WP_004580019.1">
    <property type="nucleotide sequence ID" value="NZ_AP028878.1"/>
</dbReference>
<name>N6X3V8_9GAMM</name>
<evidence type="ECO:0000313" key="11">
    <source>
        <dbReference type="Proteomes" id="UP000013165"/>
    </source>
</evidence>
<dbReference type="eggNOG" id="COG0483">
    <property type="taxonomic scope" value="Bacteria"/>
</dbReference>
<evidence type="ECO:0000256" key="2">
    <source>
        <dbReference type="ARBA" id="ARBA00001946"/>
    </source>
</evidence>
<proteinExistence type="inferred from homology"/>
<gene>
    <name evidence="10" type="ORF">J057_10266</name>
</gene>
<sequence length="285" mass="31629">MLFIRPPSTITSKGLPVPRATAAEIADFAEKLAREAGELIVRERNENTLRTDYKDQTELVTHADIMADDYIAKAIRERFPEHRLLSEEAAPDRSQAEDLDTPLWIIDPIDGTVNYAYGHPQVAVSIAYADQGRVQVGVVHAPFSGETFRGILGKGATLNGQPIMNSGAEDLRQSLFATGFPYTKDKLEPLMRRLNAMIHTCRDLRRIGSAALDICWVAAGRLDAYYESVSPWDFAAARVIALEAGARCGHFNPVPEGYPEDLWGQDILICAPALFDRLRELLHRA</sequence>